<evidence type="ECO:0000313" key="1">
    <source>
        <dbReference type="EMBL" id="ETJ34127.1"/>
    </source>
</evidence>
<accession>W1XV77</accession>
<proteinExistence type="predicted"/>
<reference evidence="1" key="1">
    <citation type="submission" date="2013-12" db="EMBL/GenBank/DDBJ databases">
        <title>A Varibaculum cambriense genome reconstructed from a premature infant gut community with otherwise low bacterial novelty that shifts toward anaerobic metabolism during the third week of life.</title>
        <authorList>
            <person name="Brown C.T."/>
            <person name="Sharon I."/>
            <person name="Thomas B.C."/>
            <person name="Castelle C.J."/>
            <person name="Morowitz M.J."/>
            <person name="Banfield J.F."/>
        </authorList>
    </citation>
    <scope>NUCLEOTIDE SEQUENCE</scope>
</reference>
<protein>
    <submittedName>
        <fullName evidence="1">Polyprenyl synthetase</fullName>
    </submittedName>
</protein>
<dbReference type="AlphaFoldDB" id="W1XV77"/>
<sequence length="45" mass="4861">SLLGLEEAKNQASLVGKQAHNALNSVSYDTSILSALIDYLLERTN</sequence>
<name>W1XV77_9ZZZZ</name>
<organism evidence="1">
    <name type="scientific">human gut metagenome</name>
    <dbReference type="NCBI Taxonomy" id="408170"/>
    <lineage>
        <taxon>unclassified sequences</taxon>
        <taxon>metagenomes</taxon>
        <taxon>organismal metagenomes</taxon>
    </lineage>
</organism>
<gene>
    <name evidence="1" type="ORF">Q604_UNBC11444G0002</name>
</gene>
<dbReference type="EMBL" id="AZMM01011444">
    <property type="protein sequence ID" value="ETJ34127.1"/>
    <property type="molecule type" value="Genomic_DNA"/>
</dbReference>
<feature type="non-terminal residue" evidence="1">
    <location>
        <position position="1"/>
    </location>
</feature>
<comment type="caution">
    <text evidence="1">The sequence shown here is derived from an EMBL/GenBank/DDBJ whole genome shotgun (WGS) entry which is preliminary data.</text>
</comment>